<name>A0ABR0A0Y1_9CRUS</name>
<evidence type="ECO:0000313" key="2">
    <source>
        <dbReference type="Proteomes" id="UP001234178"/>
    </source>
</evidence>
<sequence>MRCARPSLYNRKRETSAEAEKPLVFYAARSCSSPFASENPLQQNAASHIELASFISGGSMNPRVEKSNALSQHNVLQTTNRYQLRKTRKYGKLMSSVAGKRERKRKGILFAQLVVVSDDGGLEQLR</sequence>
<accession>A0ABR0A0Y1</accession>
<proteinExistence type="predicted"/>
<dbReference type="EMBL" id="JAOYFB010000036">
    <property type="protein sequence ID" value="KAK4018811.1"/>
    <property type="molecule type" value="Genomic_DNA"/>
</dbReference>
<dbReference type="Proteomes" id="UP001234178">
    <property type="component" value="Unassembled WGS sequence"/>
</dbReference>
<evidence type="ECO:0000313" key="1">
    <source>
        <dbReference type="EMBL" id="KAK4018811.1"/>
    </source>
</evidence>
<organism evidence="1 2">
    <name type="scientific">Daphnia magna</name>
    <dbReference type="NCBI Taxonomy" id="35525"/>
    <lineage>
        <taxon>Eukaryota</taxon>
        <taxon>Metazoa</taxon>
        <taxon>Ecdysozoa</taxon>
        <taxon>Arthropoda</taxon>
        <taxon>Crustacea</taxon>
        <taxon>Branchiopoda</taxon>
        <taxon>Diplostraca</taxon>
        <taxon>Cladocera</taxon>
        <taxon>Anomopoda</taxon>
        <taxon>Daphniidae</taxon>
        <taxon>Daphnia</taxon>
    </lineage>
</organism>
<reference evidence="1 2" key="1">
    <citation type="journal article" date="2023" name="Nucleic Acids Res.">
        <title>The hologenome of Daphnia magna reveals possible DNA methylation and microbiome-mediated evolution of the host genome.</title>
        <authorList>
            <person name="Chaturvedi A."/>
            <person name="Li X."/>
            <person name="Dhandapani V."/>
            <person name="Marshall H."/>
            <person name="Kissane S."/>
            <person name="Cuenca-Cambronero M."/>
            <person name="Asole G."/>
            <person name="Calvet F."/>
            <person name="Ruiz-Romero M."/>
            <person name="Marangio P."/>
            <person name="Guigo R."/>
            <person name="Rago D."/>
            <person name="Mirbahai L."/>
            <person name="Eastwood N."/>
            <person name="Colbourne J.K."/>
            <person name="Zhou J."/>
            <person name="Mallon E."/>
            <person name="Orsini L."/>
        </authorList>
    </citation>
    <scope>NUCLEOTIDE SEQUENCE [LARGE SCALE GENOMIC DNA]</scope>
    <source>
        <strain evidence="1">LRV0_1</strain>
    </source>
</reference>
<keyword evidence="2" id="KW-1185">Reference proteome</keyword>
<comment type="caution">
    <text evidence="1">The sequence shown here is derived from an EMBL/GenBank/DDBJ whole genome shotgun (WGS) entry which is preliminary data.</text>
</comment>
<protein>
    <submittedName>
        <fullName evidence="1">Uncharacterized protein</fullName>
    </submittedName>
</protein>
<gene>
    <name evidence="1" type="ORF">OUZ56_000851</name>
</gene>